<dbReference type="AlphaFoldDB" id="A0A2A9MGA6"/>
<dbReference type="InterPro" id="IPR016193">
    <property type="entry name" value="Cytidine_deaminase-like"/>
</dbReference>
<proteinExistence type="inferred from homology"/>
<dbReference type="EMBL" id="NWUJ01000002">
    <property type="protein sequence ID" value="PFH36949.1"/>
    <property type="molecule type" value="Genomic_DNA"/>
</dbReference>
<gene>
    <name evidence="5" type="ORF">BESB_034070</name>
</gene>
<feature type="region of interest" description="Disordered" evidence="3">
    <location>
        <begin position="159"/>
        <end position="183"/>
    </location>
</feature>
<dbReference type="Pfam" id="PF00383">
    <property type="entry name" value="dCMP_cyt_deam_1"/>
    <property type="match status" value="1"/>
</dbReference>
<dbReference type="OrthoDB" id="333394at2759"/>
<evidence type="ECO:0000256" key="1">
    <source>
        <dbReference type="ARBA" id="ARBA00022694"/>
    </source>
</evidence>
<feature type="compositionally biased region" description="Low complexity" evidence="3">
    <location>
        <begin position="272"/>
        <end position="283"/>
    </location>
</feature>
<evidence type="ECO:0000313" key="5">
    <source>
        <dbReference type="EMBL" id="PFH36949.1"/>
    </source>
</evidence>
<dbReference type="GO" id="GO:0008033">
    <property type="term" value="P:tRNA processing"/>
    <property type="evidence" value="ECO:0007669"/>
    <property type="project" value="UniProtKB-KW"/>
</dbReference>
<evidence type="ECO:0000256" key="2">
    <source>
        <dbReference type="ARBA" id="ARBA00038160"/>
    </source>
</evidence>
<dbReference type="PANTHER" id="PTHR11079:SF156">
    <property type="entry name" value="INACTIVE TRNA-SPECIFIC ADENOSINE DEAMINASE-LIKE PROTEIN 3-RELATED"/>
    <property type="match status" value="1"/>
</dbReference>
<dbReference type="Gene3D" id="3.40.140.10">
    <property type="entry name" value="Cytidine Deaminase, domain 2"/>
    <property type="match status" value="1"/>
</dbReference>
<dbReference type="PROSITE" id="PS51747">
    <property type="entry name" value="CYT_DCMP_DEAMINASES_2"/>
    <property type="match status" value="1"/>
</dbReference>
<accession>A0A2A9MGA6</accession>
<reference evidence="5 6" key="1">
    <citation type="submission" date="2017-09" db="EMBL/GenBank/DDBJ databases">
        <title>Genome sequencing of Besnoitia besnoiti strain Bb-Ger1.</title>
        <authorList>
            <person name="Schares G."/>
            <person name="Venepally P."/>
            <person name="Lorenzi H.A."/>
        </authorList>
    </citation>
    <scope>NUCLEOTIDE SEQUENCE [LARGE SCALE GENOMIC DNA]</scope>
    <source>
        <strain evidence="5 6">Bb-Ger1</strain>
    </source>
</reference>
<keyword evidence="1" id="KW-0819">tRNA processing</keyword>
<dbReference type="VEuPathDB" id="ToxoDB:BESB_034070"/>
<dbReference type="STRING" id="94643.A0A2A9MGA6"/>
<evidence type="ECO:0000259" key="4">
    <source>
        <dbReference type="PROSITE" id="PS51747"/>
    </source>
</evidence>
<evidence type="ECO:0000313" key="6">
    <source>
        <dbReference type="Proteomes" id="UP000224006"/>
    </source>
</evidence>
<keyword evidence="6" id="KW-1185">Reference proteome</keyword>
<organism evidence="5 6">
    <name type="scientific">Besnoitia besnoiti</name>
    <name type="common">Apicomplexan protozoan</name>
    <dbReference type="NCBI Taxonomy" id="94643"/>
    <lineage>
        <taxon>Eukaryota</taxon>
        <taxon>Sar</taxon>
        <taxon>Alveolata</taxon>
        <taxon>Apicomplexa</taxon>
        <taxon>Conoidasida</taxon>
        <taxon>Coccidia</taxon>
        <taxon>Eucoccidiorida</taxon>
        <taxon>Eimeriorina</taxon>
        <taxon>Sarcocystidae</taxon>
        <taxon>Besnoitia</taxon>
    </lineage>
</organism>
<comment type="similarity">
    <text evidence="2">Belongs to the cytidine and deoxycytidylate deaminase family. ADAT3 subfamily.</text>
</comment>
<dbReference type="RefSeq" id="XP_029220958.1">
    <property type="nucleotide sequence ID" value="XM_029361993.1"/>
</dbReference>
<feature type="region of interest" description="Disordered" evidence="3">
    <location>
        <begin position="1"/>
        <end position="37"/>
    </location>
</feature>
<dbReference type="GO" id="GO:0005737">
    <property type="term" value="C:cytoplasm"/>
    <property type="evidence" value="ECO:0007669"/>
    <property type="project" value="TreeGrafter"/>
</dbReference>
<feature type="domain" description="CMP/dCMP-type deaminase" evidence="4">
    <location>
        <begin position="588"/>
        <end position="716"/>
    </location>
</feature>
<feature type="compositionally biased region" description="Basic and acidic residues" evidence="3">
    <location>
        <begin position="353"/>
        <end position="369"/>
    </location>
</feature>
<dbReference type="KEGG" id="bbes:BESB_034070"/>
<dbReference type="Proteomes" id="UP000224006">
    <property type="component" value="Chromosome II"/>
</dbReference>
<dbReference type="PANTHER" id="PTHR11079">
    <property type="entry name" value="CYTOSINE DEAMINASE FAMILY MEMBER"/>
    <property type="match status" value="1"/>
</dbReference>
<feature type="region of interest" description="Disordered" evidence="3">
    <location>
        <begin position="417"/>
        <end position="454"/>
    </location>
</feature>
<dbReference type="GeneID" id="40308388"/>
<dbReference type="InterPro" id="IPR002125">
    <property type="entry name" value="CMP_dCMP_dom"/>
</dbReference>
<protein>
    <submittedName>
        <fullName evidence="5">Cytidine and deoxycytidylate deaminase zinc-binding region domain-containing protein</fullName>
    </submittedName>
</protein>
<name>A0A2A9MGA6_BESBE</name>
<feature type="region of interest" description="Disordered" evidence="3">
    <location>
        <begin position="335"/>
        <end position="371"/>
    </location>
</feature>
<sequence>MEPTTRIPPAAPPPAADAPRPSAAVRPHPCPSGSGSASSCFALPPFAASLVRACPNLEEADGSRSWDLEEVVDDIFQLREPPRTLLHALAAPPRLCSKLLQLLQKHHPLDYAEEFAGQKAAQGSPDAADVQRHSEAAARLVSSSVPVTKETNDARTIVHGGSVDGEAREPQDGGAECADSETTEDVSTFVPWWKREGRRVALHFLKRCRKTTKGGPVLLLLGTTPERVDSEILELLRTCPAPAPPPLPALRLTACQCLPSSASLEDDEAQESPPSSCPSTACPGQSVPSSDGEAAGGSAPVSSFFVHVSVPSVPPVTPEQQRVWGEIWPCYLNKTKPNGPRRDAGAEETADQPARDGEAASEQRDKKDALGASASVRQELLLPLELSTGEKATHQFFLNAAMEISRREGRSACIITYAPSDPEETPRKTLYPPPPRKRLRARSEGDNTAGERTKTKGEFGDEVKTAKSYAKREASAEDVSALRAQCREPAAKTLACSPQAADIASDSIRKRVFNGCEATFCSLAHRTPAAVRDSGDLERDVADAFRVFIESRASLFETSRGDEFGRLQTELGNATLPKVVAACVDHTRARAPLDHAAMRAIGVVGEKLLRKFASREGACGAGGSSEAKPGDGSRSTQIKLLLESVKGDSHDVSQGNYYCHGCVVYCSHEPCVMCAMALVHSRIKLLIFGRTNHLHGGITRGRLHLDRRLNHGYRVLRAAVRETASTQDDDGR</sequence>
<dbReference type="GO" id="GO:0005634">
    <property type="term" value="C:nucleus"/>
    <property type="evidence" value="ECO:0007669"/>
    <property type="project" value="TreeGrafter"/>
</dbReference>
<feature type="compositionally biased region" description="Basic and acidic residues" evidence="3">
    <location>
        <begin position="441"/>
        <end position="454"/>
    </location>
</feature>
<dbReference type="GO" id="GO:0052717">
    <property type="term" value="F:tRNA-specific adenosine-34 deaminase activity"/>
    <property type="evidence" value="ECO:0007669"/>
    <property type="project" value="TreeGrafter"/>
</dbReference>
<evidence type="ECO:0000256" key="3">
    <source>
        <dbReference type="SAM" id="MobiDB-lite"/>
    </source>
</evidence>
<feature type="region of interest" description="Disordered" evidence="3">
    <location>
        <begin position="263"/>
        <end position="298"/>
    </location>
</feature>
<comment type="caution">
    <text evidence="5">The sequence shown here is derived from an EMBL/GenBank/DDBJ whole genome shotgun (WGS) entry which is preliminary data.</text>
</comment>
<dbReference type="SUPFAM" id="SSF53927">
    <property type="entry name" value="Cytidine deaminase-like"/>
    <property type="match status" value="1"/>
</dbReference>